<dbReference type="SUPFAM" id="SSF81340">
    <property type="entry name" value="Clc chloride channel"/>
    <property type="match status" value="1"/>
</dbReference>
<proteinExistence type="predicted"/>
<dbReference type="SUPFAM" id="SSF54631">
    <property type="entry name" value="CBS-domain pair"/>
    <property type="match status" value="1"/>
</dbReference>
<sequence length="668" mass="70378">MGQNKSAGNPARPRLTMSNAVGQVASWTRSNRLGLFCVAIVVGIGAGLGAVAFRYLVFGFTWLATGHDEFGQHGWVASDHLPWLGVGFYAVIPVIGGLLYGPLISRFAREARGHGVPEVMIAVAENGGRIRPQVTVVKALASAMCIGTGGSVGREGPIVQIGAALASGFGQWVRMPENRLRVLVACGAAGGISATFNAPITGVFFAVELILRELSVEAIFTIMLSAMVADVIARVFFGSAPFLTQLPEGIELNHIANYLLVALLAAIAGLLGIVFKNVLYKTEDVCDRLWGGRPDWARPAVGGIVLGLLLLAVPQLYGVGYPVMYAAFAGHYALWFLVILAAGKMLACSLTIGIGGSGGVFAPSLFVGATSGMAFGLIVQHVIGTAVGHPALYAIVGMGAVFASAARAPLTALASTVEMTGDFTLTLPVMLAVAVGTTVSRGLSYGTIYTAKLLRRGIDIDRPAPTHAFAGLTVAEAMHSFTTPLDLTHPAGDATHDWTALLGPVTRIREPQALFANDSLAQALRQLVLYGRDGLPVIDTDARHVRGWLTNQNVLRAVGAYVTDLESGITAGRRGDEWGDPQAPDTEHDPRSQLDGYCIVEHTLAADSVAVGRKLHDLEWPAGHLPVSVVHNRRLVDAQPAVRLAAGDRINVLVPKNGSRSAESEPRQ</sequence>
<feature type="transmembrane region" description="Helical" evidence="12">
    <location>
        <begin position="425"/>
        <end position="446"/>
    </location>
</feature>
<feature type="transmembrane region" description="Helical" evidence="12">
    <location>
        <begin position="360"/>
        <end position="379"/>
    </location>
</feature>
<feature type="transmembrane region" description="Helical" evidence="12">
    <location>
        <begin position="391"/>
        <end position="413"/>
    </location>
</feature>
<organism evidence="15 16">
    <name type="scientific">Mycobacterium colombiense</name>
    <dbReference type="NCBI Taxonomy" id="339268"/>
    <lineage>
        <taxon>Bacteria</taxon>
        <taxon>Bacillati</taxon>
        <taxon>Actinomycetota</taxon>
        <taxon>Actinomycetes</taxon>
        <taxon>Mycobacteriales</taxon>
        <taxon>Mycobacteriaceae</taxon>
        <taxon>Mycobacterium</taxon>
        <taxon>Mycobacterium avium complex (MAC)</taxon>
    </lineage>
</organism>
<evidence type="ECO:0000256" key="8">
    <source>
        <dbReference type="ARBA" id="ARBA00023214"/>
    </source>
</evidence>
<feature type="transmembrane region" description="Helical" evidence="12">
    <location>
        <begin position="258"/>
        <end position="280"/>
    </location>
</feature>
<keyword evidence="6 12" id="KW-0472">Membrane</keyword>
<reference evidence="15 16" key="1">
    <citation type="submission" date="2016-06" db="EMBL/GenBank/DDBJ databases">
        <authorList>
            <person name="Kjaerup R.B."/>
            <person name="Dalgaard T.S."/>
            <person name="Juul-Madsen H.R."/>
        </authorList>
    </citation>
    <scope>NUCLEOTIDE SEQUENCE [LARGE SCALE GENOMIC DNA]</scope>
    <source>
        <strain evidence="15 16">852002-51834_SCH5396731</strain>
    </source>
</reference>
<dbReference type="InterPro" id="IPR001807">
    <property type="entry name" value="ClC"/>
</dbReference>
<dbReference type="PANTHER" id="PTHR43427">
    <property type="entry name" value="CHLORIDE CHANNEL PROTEIN CLC-E"/>
    <property type="match status" value="1"/>
</dbReference>
<dbReference type="AlphaFoldDB" id="A0A1A0VBU2"/>
<keyword evidence="7" id="KW-0869">Chloride channel</keyword>
<dbReference type="InterPro" id="IPR046342">
    <property type="entry name" value="CBS_dom_sf"/>
</dbReference>
<keyword evidence="5" id="KW-0406">Ion transport</keyword>
<keyword evidence="10" id="KW-0129">CBS domain</keyword>
<evidence type="ECO:0000256" key="4">
    <source>
        <dbReference type="ARBA" id="ARBA00022989"/>
    </source>
</evidence>
<evidence type="ECO:0000259" key="13">
    <source>
        <dbReference type="PROSITE" id="PS51202"/>
    </source>
</evidence>
<dbReference type="PROSITE" id="PS51202">
    <property type="entry name" value="RCK_C"/>
    <property type="match status" value="1"/>
</dbReference>
<dbReference type="Pfam" id="PF02080">
    <property type="entry name" value="TrkA_C"/>
    <property type="match status" value="1"/>
</dbReference>
<keyword evidence="8" id="KW-0868">Chloride</keyword>
<keyword evidence="2" id="KW-0813">Transport</keyword>
<evidence type="ECO:0000256" key="3">
    <source>
        <dbReference type="ARBA" id="ARBA00022692"/>
    </source>
</evidence>
<dbReference type="GO" id="GO:0006813">
    <property type="term" value="P:potassium ion transport"/>
    <property type="evidence" value="ECO:0007669"/>
    <property type="project" value="InterPro"/>
</dbReference>
<dbReference type="SUPFAM" id="SSF116726">
    <property type="entry name" value="TrkA C-terminal domain-like"/>
    <property type="match status" value="1"/>
</dbReference>
<dbReference type="PANTHER" id="PTHR43427:SF6">
    <property type="entry name" value="CHLORIDE CHANNEL PROTEIN CLC-E"/>
    <property type="match status" value="1"/>
</dbReference>
<feature type="domain" description="CBS" evidence="14">
    <location>
        <begin position="505"/>
        <end position="565"/>
    </location>
</feature>
<keyword evidence="4 12" id="KW-1133">Transmembrane helix</keyword>
<gene>
    <name evidence="15" type="ORF">A5760_18765</name>
</gene>
<evidence type="ECO:0000313" key="15">
    <source>
        <dbReference type="EMBL" id="OBB80708.1"/>
    </source>
</evidence>
<accession>A0A1A0VBU2</accession>
<evidence type="ECO:0000256" key="12">
    <source>
        <dbReference type="SAM" id="Phobius"/>
    </source>
</evidence>
<dbReference type="InterPro" id="IPR006037">
    <property type="entry name" value="RCK_C"/>
</dbReference>
<feature type="domain" description="RCK C-terminal" evidence="13">
    <location>
        <begin position="584"/>
        <end position="668"/>
    </location>
</feature>
<dbReference type="CDD" id="cd00400">
    <property type="entry name" value="Voltage_gated_ClC"/>
    <property type="match status" value="1"/>
</dbReference>
<dbReference type="Pfam" id="PF00654">
    <property type="entry name" value="Voltage_CLC"/>
    <property type="match status" value="1"/>
</dbReference>
<keyword evidence="9" id="KW-0407">Ion channel</keyword>
<dbReference type="InterPro" id="IPR014743">
    <property type="entry name" value="Cl-channel_core"/>
</dbReference>
<dbReference type="PROSITE" id="PS51371">
    <property type="entry name" value="CBS"/>
    <property type="match status" value="1"/>
</dbReference>
<protein>
    <submittedName>
        <fullName evidence="15">Chloride channel protein</fullName>
    </submittedName>
</protein>
<dbReference type="GO" id="GO:0005254">
    <property type="term" value="F:chloride channel activity"/>
    <property type="evidence" value="ECO:0007669"/>
    <property type="project" value="UniProtKB-KW"/>
</dbReference>
<name>A0A1A0VBU2_9MYCO</name>
<dbReference type="InterPro" id="IPR036721">
    <property type="entry name" value="RCK_C_sf"/>
</dbReference>
<feature type="transmembrane region" description="Helical" evidence="12">
    <location>
        <begin position="300"/>
        <end position="320"/>
    </location>
</feature>
<evidence type="ECO:0000256" key="6">
    <source>
        <dbReference type="ARBA" id="ARBA00023136"/>
    </source>
</evidence>
<feature type="transmembrane region" description="Helical" evidence="12">
    <location>
        <begin position="218"/>
        <end position="237"/>
    </location>
</feature>
<dbReference type="PRINTS" id="PR00762">
    <property type="entry name" value="CLCHANNEL"/>
</dbReference>
<dbReference type="GO" id="GO:0008324">
    <property type="term" value="F:monoatomic cation transmembrane transporter activity"/>
    <property type="evidence" value="ECO:0007669"/>
    <property type="project" value="InterPro"/>
</dbReference>
<feature type="transmembrane region" description="Helical" evidence="12">
    <location>
        <begin position="33"/>
        <end position="63"/>
    </location>
</feature>
<evidence type="ECO:0000256" key="2">
    <source>
        <dbReference type="ARBA" id="ARBA00022448"/>
    </source>
</evidence>
<dbReference type="InterPro" id="IPR050368">
    <property type="entry name" value="ClC-type_chloride_channel"/>
</dbReference>
<dbReference type="GO" id="GO:0034707">
    <property type="term" value="C:chloride channel complex"/>
    <property type="evidence" value="ECO:0007669"/>
    <property type="project" value="UniProtKB-KW"/>
</dbReference>
<evidence type="ECO:0000256" key="9">
    <source>
        <dbReference type="ARBA" id="ARBA00023303"/>
    </source>
</evidence>
<dbReference type="Proteomes" id="UP000091914">
    <property type="component" value="Unassembled WGS sequence"/>
</dbReference>
<dbReference type="Gene3D" id="1.10.3080.10">
    <property type="entry name" value="Clc chloride channel"/>
    <property type="match status" value="1"/>
</dbReference>
<evidence type="ECO:0000256" key="11">
    <source>
        <dbReference type="SAM" id="MobiDB-lite"/>
    </source>
</evidence>
<keyword evidence="3 12" id="KW-0812">Transmembrane</keyword>
<feature type="region of interest" description="Disordered" evidence="11">
    <location>
        <begin position="571"/>
        <end position="592"/>
    </location>
</feature>
<dbReference type="InterPro" id="IPR000644">
    <property type="entry name" value="CBS_dom"/>
</dbReference>
<evidence type="ECO:0000313" key="16">
    <source>
        <dbReference type="Proteomes" id="UP000091914"/>
    </source>
</evidence>
<dbReference type="Gene3D" id="3.30.70.1450">
    <property type="entry name" value="Regulator of K+ conductance, C-terminal domain"/>
    <property type="match status" value="1"/>
</dbReference>
<evidence type="ECO:0000256" key="10">
    <source>
        <dbReference type="PROSITE-ProRule" id="PRU00703"/>
    </source>
</evidence>
<comment type="subcellular location">
    <subcellularLocation>
        <location evidence="1">Membrane</location>
        <topology evidence="1">Multi-pass membrane protein</topology>
    </subcellularLocation>
</comment>
<evidence type="ECO:0000256" key="5">
    <source>
        <dbReference type="ARBA" id="ARBA00023065"/>
    </source>
</evidence>
<evidence type="ECO:0000259" key="14">
    <source>
        <dbReference type="PROSITE" id="PS51371"/>
    </source>
</evidence>
<dbReference type="EMBL" id="LZSX01000085">
    <property type="protein sequence ID" value="OBB80708.1"/>
    <property type="molecule type" value="Genomic_DNA"/>
</dbReference>
<evidence type="ECO:0000256" key="1">
    <source>
        <dbReference type="ARBA" id="ARBA00004141"/>
    </source>
</evidence>
<feature type="transmembrane region" description="Helical" evidence="12">
    <location>
        <begin position="332"/>
        <end position="354"/>
    </location>
</feature>
<evidence type="ECO:0000256" key="7">
    <source>
        <dbReference type="ARBA" id="ARBA00023173"/>
    </source>
</evidence>
<feature type="transmembrane region" description="Helical" evidence="12">
    <location>
        <begin position="182"/>
        <end position="206"/>
    </location>
</feature>
<comment type="caution">
    <text evidence="15">The sequence shown here is derived from an EMBL/GenBank/DDBJ whole genome shotgun (WGS) entry which is preliminary data.</text>
</comment>
<feature type="transmembrane region" description="Helical" evidence="12">
    <location>
        <begin position="83"/>
        <end position="103"/>
    </location>
</feature>